<evidence type="ECO:0000256" key="5">
    <source>
        <dbReference type="ARBA" id="ARBA00023136"/>
    </source>
</evidence>
<dbReference type="eggNOG" id="COG1280">
    <property type="taxonomic scope" value="Bacteria"/>
</dbReference>
<dbReference type="GO" id="GO:0033228">
    <property type="term" value="P:cysteine export across plasma membrane"/>
    <property type="evidence" value="ECO:0007669"/>
    <property type="project" value="TreeGrafter"/>
</dbReference>
<feature type="transmembrane region" description="Helical" evidence="6">
    <location>
        <begin position="42"/>
        <end position="61"/>
    </location>
</feature>
<dbReference type="Pfam" id="PF01810">
    <property type="entry name" value="LysE"/>
    <property type="match status" value="1"/>
</dbReference>
<dbReference type="STRING" id="49186.SAMN05421647_10356"/>
<dbReference type="Proteomes" id="UP000186895">
    <property type="component" value="Unassembled WGS sequence"/>
</dbReference>
<organism evidence="7 8">
    <name type="scientific">Marinobacterium stanieri</name>
    <dbReference type="NCBI Taxonomy" id="49186"/>
    <lineage>
        <taxon>Bacteria</taxon>
        <taxon>Pseudomonadati</taxon>
        <taxon>Pseudomonadota</taxon>
        <taxon>Gammaproteobacteria</taxon>
        <taxon>Oceanospirillales</taxon>
        <taxon>Oceanospirillaceae</taxon>
        <taxon>Marinobacterium</taxon>
    </lineage>
</organism>
<evidence type="ECO:0000256" key="1">
    <source>
        <dbReference type="ARBA" id="ARBA00004651"/>
    </source>
</evidence>
<proteinExistence type="predicted"/>
<dbReference type="PANTHER" id="PTHR30086:SF20">
    <property type="entry name" value="ARGININE EXPORTER PROTEIN ARGO-RELATED"/>
    <property type="match status" value="1"/>
</dbReference>
<accession>A0A1N6R1L0</accession>
<reference evidence="7 8" key="1">
    <citation type="submission" date="2017-01" db="EMBL/GenBank/DDBJ databases">
        <authorList>
            <person name="Mah S.A."/>
            <person name="Swanson W.J."/>
            <person name="Moy G.W."/>
            <person name="Vacquier V.D."/>
        </authorList>
    </citation>
    <scope>NUCLEOTIDE SEQUENCE [LARGE SCALE GENOMIC DNA]</scope>
    <source>
        <strain evidence="7 8">DSM 7027</strain>
    </source>
</reference>
<keyword evidence="5 6" id="KW-0472">Membrane</keyword>
<dbReference type="GO" id="GO:0005886">
    <property type="term" value="C:plasma membrane"/>
    <property type="evidence" value="ECO:0007669"/>
    <property type="project" value="UniProtKB-SubCell"/>
</dbReference>
<protein>
    <submittedName>
        <fullName evidence="7">Threonine/homoserine/homoserine lactone efflux protein</fullName>
    </submittedName>
</protein>
<keyword evidence="8" id="KW-1185">Reference proteome</keyword>
<evidence type="ECO:0000313" key="7">
    <source>
        <dbReference type="EMBL" id="SIQ22703.1"/>
    </source>
</evidence>
<evidence type="ECO:0000313" key="8">
    <source>
        <dbReference type="Proteomes" id="UP000186895"/>
    </source>
</evidence>
<dbReference type="EMBL" id="FTMN01000003">
    <property type="protein sequence ID" value="SIQ22703.1"/>
    <property type="molecule type" value="Genomic_DNA"/>
</dbReference>
<name>A0A1N6R1L0_9GAMM</name>
<evidence type="ECO:0000256" key="2">
    <source>
        <dbReference type="ARBA" id="ARBA00022475"/>
    </source>
</evidence>
<dbReference type="GO" id="GO:0015171">
    <property type="term" value="F:amino acid transmembrane transporter activity"/>
    <property type="evidence" value="ECO:0007669"/>
    <property type="project" value="TreeGrafter"/>
</dbReference>
<feature type="transmembrane region" description="Helical" evidence="6">
    <location>
        <begin position="114"/>
        <end position="135"/>
    </location>
</feature>
<keyword evidence="2" id="KW-1003">Cell membrane</keyword>
<dbReference type="PANTHER" id="PTHR30086">
    <property type="entry name" value="ARGININE EXPORTER PROTEIN ARGO"/>
    <property type="match status" value="1"/>
</dbReference>
<keyword evidence="3 6" id="KW-0812">Transmembrane</keyword>
<evidence type="ECO:0000256" key="3">
    <source>
        <dbReference type="ARBA" id="ARBA00022692"/>
    </source>
</evidence>
<dbReference type="AlphaFoldDB" id="A0A1N6R1L0"/>
<gene>
    <name evidence="7" type="ORF">SAMN05421647_10356</name>
</gene>
<feature type="transmembrane region" description="Helical" evidence="6">
    <location>
        <begin position="142"/>
        <end position="169"/>
    </location>
</feature>
<keyword evidence="4 6" id="KW-1133">Transmembrane helix</keyword>
<evidence type="ECO:0000256" key="6">
    <source>
        <dbReference type="SAM" id="Phobius"/>
    </source>
</evidence>
<dbReference type="RefSeq" id="WP_076462209.1">
    <property type="nucleotide sequence ID" value="NZ_FTMN01000003.1"/>
</dbReference>
<sequence>MLTSALSMLSFALIGAITPGPVNIIATSSGANFGWRKTLPHVSGATLGYVLVVLVSGLGLNSLNQVLPQFTHILQYAGAAFLLYMAFKIATAAAETDTGSTGLSSPPSLAQGALAQLLNPKAWLVAMSGVALFVASQAEANLYLSLFVGLSFVACFVCVGCWAVCGQLISRWLNTPKRLRFFNRTLGAMLALTVTTLFI</sequence>
<dbReference type="InterPro" id="IPR001123">
    <property type="entry name" value="LeuE-type"/>
</dbReference>
<comment type="subcellular location">
    <subcellularLocation>
        <location evidence="1">Cell membrane</location>
        <topology evidence="1">Multi-pass membrane protein</topology>
    </subcellularLocation>
</comment>
<evidence type="ECO:0000256" key="4">
    <source>
        <dbReference type="ARBA" id="ARBA00022989"/>
    </source>
</evidence>
<feature type="transmembrane region" description="Helical" evidence="6">
    <location>
        <begin position="73"/>
        <end position="94"/>
    </location>
</feature>